<comment type="caution">
    <text evidence="2">The sequence shown here is derived from an EMBL/GenBank/DDBJ whole genome shotgun (WGS) entry which is preliminary data.</text>
</comment>
<dbReference type="Proteomes" id="UP000634136">
    <property type="component" value="Unassembled WGS sequence"/>
</dbReference>
<gene>
    <name evidence="2" type="ORF">G2W53_033211</name>
</gene>
<organism evidence="2 3">
    <name type="scientific">Senna tora</name>
    <dbReference type="NCBI Taxonomy" id="362788"/>
    <lineage>
        <taxon>Eukaryota</taxon>
        <taxon>Viridiplantae</taxon>
        <taxon>Streptophyta</taxon>
        <taxon>Embryophyta</taxon>
        <taxon>Tracheophyta</taxon>
        <taxon>Spermatophyta</taxon>
        <taxon>Magnoliopsida</taxon>
        <taxon>eudicotyledons</taxon>
        <taxon>Gunneridae</taxon>
        <taxon>Pentapetalae</taxon>
        <taxon>rosids</taxon>
        <taxon>fabids</taxon>
        <taxon>Fabales</taxon>
        <taxon>Fabaceae</taxon>
        <taxon>Caesalpinioideae</taxon>
        <taxon>Cassia clade</taxon>
        <taxon>Senna</taxon>
    </lineage>
</organism>
<dbReference type="EMBL" id="JAAIUW010000010">
    <property type="protein sequence ID" value="KAF7812235.1"/>
    <property type="molecule type" value="Genomic_DNA"/>
</dbReference>
<feature type="compositionally biased region" description="Basic and acidic residues" evidence="1">
    <location>
        <begin position="27"/>
        <end position="36"/>
    </location>
</feature>
<evidence type="ECO:0000313" key="3">
    <source>
        <dbReference type="Proteomes" id="UP000634136"/>
    </source>
</evidence>
<evidence type="ECO:0000313" key="2">
    <source>
        <dbReference type="EMBL" id="KAF7812235.1"/>
    </source>
</evidence>
<feature type="region of interest" description="Disordered" evidence="1">
    <location>
        <begin position="14"/>
        <end position="36"/>
    </location>
</feature>
<protein>
    <submittedName>
        <fullName evidence="2">Uncharacterized protein</fullName>
    </submittedName>
</protein>
<proteinExistence type="predicted"/>
<accession>A0A834T087</accession>
<evidence type="ECO:0000256" key="1">
    <source>
        <dbReference type="SAM" id="MobiDB-lite"/>
    </source>
</evidence>
<reference evidence="2" key="1">
    <citation type="submission" date="2020-09" db="EMBL/GenBank/DDBJ databases">
        <title>Genome-Enabled Discovery of Anthraquinone Biosynthesis in Senna tora.</title>
        <authorList>
            <person name="Kang S.-H."/>
            <person name="Pandey R.P."/>
            <person name="Lee C.-M."/>
            <person name="Sim J.-S."/>
            <person name="Jeong J.-T."/>
            <person name="Choi B.-S."/>
            <person name="Jung M."/>
            <person name="Ginzburg D."/>
            <person name="Zhao K."/>
            <person name="Won S.Y."/>
            <person name="Oh T.-J."/>
            <person name="Yu Y."/>
            <person name="Kim N.-H."/>
            <person name="Lee O.R."/>
            <person name="Lee T.-H."/>
            <person name="Bashyal P."/>
            <person name="Kim T.-S."/>
            <person name="Lee W.-H."/>
            <person name="Kawkins C."/>
            <person name="Kim C.-K."/>
            <person name="Kim J.S."/>
            <person name="Ahn B.O."/>
            <person name="Rhee S.Y."/>
            <person name="Sohng J.K."/>
        </authorList>
    </citation>
    <scope>NUCLEOTIDE SEQUENCE</scope>
    <source>
        <tissue evidence="2">Leaf</tissue>
    </source>
</reference>
<name>A0A834T087_9FABA</name>
<dbReference type="AlphaFoldDB" id="A0A834T087"/>
<keyword evidence="3" id="KW-1185">Reference proteome</keyword>
<sequence>MGLLTPACTIPFDTASGVGASSLAPLEPKEEETTTS</sequence>